<organism evidence="1">
    <name type="scientific">Rhizophora mucronata</name>
    <name type="common">Asiatic mangrove</name>
    <dbReference type="NCBI Taxonomy" id="61149"/>
    <lineage>
        <taxon>Eukaryota</taxon>
        <taxon>Viridiplantae</taxon>
        <taxon>Streptophyta</taxon>
        <taxon>Embryophyta</taxon>
        <taxon>Tracheophyta</taxon>
        <taxon>Spermatophyta</taxon>
        <taxon>Magnoliopsida</taxon>
        <taxon>eudicotyledons</taxon>
        <taxon>Gunneridae</taxon>
        <taxon>Pentapetalae</taxon>
        <taxon>rosids</taxon>
        <taxon>fabids</taxon>
        <taxon>Malpighiales</taxon>
        <taxon>Rhizophoraceae</taxon>
        <taxon>Rhizophora</taxon>
    </lineage>
</organism>
<protein>
    <submittedName>
        <fullName evidence="1">Uncharacterized protein</fullName>
    </submittedName>
</protein>
<reference evidence="1" key="1">
    <citation type="submission" date="2018-02" db="EMBL/GenBank/DDBJ databases">
        <title>Rhizophora mucronata_Transcriptome.</title>
        <authorList>
            <person name="Meera S.P."/>
            <person name="Sreeshan A."/>
            <person name="Augustine A."/>
        </authorList>
    </citation>
    <scope>NUCLEOTIDE SEQUENCE</scope>
    <source>
        <tissue evidence="1">Leaf</tissue>
    </source>
</reference>
<dbReference type="AlphaFoldDB" id="A0A2P2QLD3"/>
<accession>A0A2P2QLD3</accession>
<evidence type="ECO:0000313" key="1">
    <source>
        <dbReference type="EMBL" id="MBX67793.1"/>
    </source>
</evidence>
<dbReference type="EMBL" id="GGEC01087309">
    <property type="protein sequence ID" value="MBX67793.1"/>
    <property type="molecule type" value="Transcribed_RNA"/>
</dbReference>
<name>A0A2P2QLD3_RHIMU</name>
<sequence>MLVEPSHIYFNGQVSLLEMSSCMFILYSFHSSFIEEG</sequence>
<proteinExistence type="predicted"/>